<evidence type="ECO:0000313" key="1">
    <source>
        <dbReference type="EMBL" id="SKA51254.1"/>
    </source>
</evidence>
<accession>A0A1T4UEZ2</accession>
<keyword evidence="2" id="KW-1185">Reference proteome</keyword>
<evidence type="ECO:0000313" key="2">
    <source>
        <dbReference type="Proteomes" id="UP000190162"/>
    </source>
</evidence>
<dbReference type="Proteomes" id="UP000190162">
    <property type="component" value="Unassembled WGS sequence"/>
</dbReference>
<organism evidence="1 2">
    <name type="scientific">Enterovibrio nigricans DSM 22720</name>
    <dbReference type="NCBI Taxonomy" id="1121868"/>
    <lineage>
        <taxon>Bacteria</taxon>
        <taxon>Pseudomonadati</taxon>
        <taxon>Pseudomonadota</taxon>
        <taxon>Gammaproteobacteria</taxon>
        <taxon>Vibrionales</taxon>
        <taxon>Vibrionaceae</taxon>
        <taxon>Enterovibrio</taxon>
    </lineage>
</organism>
<protein>
    <submittedName>
        <fullName evidence="1">Uncharacterized protein</fullName>
    </submittedName>
</protein>
<reference evidence="2" key="1">
    <citation type="submission" date="2017-02" db="EMBL/GenBank/DDBJ databases">
        <authorList>
            <person name="Varghese N."/>
            <person name="Submissions S."/>
        </authorList>
    </citation>
    <scope>NUCLEOTIDE SEQUENCE [LARGE SCALE GENOMIC DNA]</scope>
    <source>
        <strain evidence="2">DSM 22720</strain>
    </source>
</reference>
<name>A0A1T4UEZ2_9GAMM</name>
<dbReference type="AlphaFoldDB" id="A0A1T4UEZ2"/>
<gene>
    <name evidence="1" type="ORF">SAMN02745132_01586</name>
</gene>
<dbReference type="RefSeq" id="WP_078751994.1">
    <property type="nucleotide sequence ID" value="NZ_FUXU01000014.1"/>
</dbReference>
<dbReference type="OrthoDB" id="5918856at2"/>
<sequence length="94" mass="10630">MEEQKVKDLKTAIDGLIWLSTESVLQQPRRFLVDVSVWASRKTAKVEILDARTEAVIYLDSSNGKPFTAETILAMEDRLIEKLADLKKPQEQAA</sequence>
<dbReference type="EMBL" id="FUXU01000014">
    <property type="protein sequence ID" value="SKA51254.1"/>
    <property type="molecule type" value="Genomic_DNA"/>
</dbReference>
<proteinExistence type="predicted"/>